<dbReference type="Gene3D" id="1.20.1250.20">
    <property type="entry name" value="MFS general substrate transporter like domains"/>
    <property type="match status" value="1"/>
</dbReference>
<keyword evidence="6 10" id="KW-1133">Transmembrane helix</keyword>
<evidence type="ECO:0000256" key="9">
    <source>
        <dbReference type="SAM" id="MobiDB-lite"/>
    </source>
</evidence>
<evidence type="ECO:0000256" key="7">
    <source>
        <dbReference type="ARBA" id="ARBA00023136"/>
    </source>
</evidence>
<name>A0A2Z4JCI3_9ACTN</name>
<dbReference type="GO" id="GO:0022857">
    <property type="term" value="F:transmembrane transporter activity"/>
    <property type="evidence" value="ECO:0007669"/>
    <property type="project" value="InterPro"/>
</dbReference>
<keyword evidence="7 10" id="KW-0472">Membrane</keyword>
<evidence type="ECO:0000256" key="8">
    <source>
        <dbReference type="ARBA" id="ARBA00023251"/>
    </source>
</evidence>
<protein>
    <submittedName>
        <fullName evidence="12">MFS transporter</fullName>
    </submittedName>
</protein>
<dbReference type="Proteomes" id="UP000249616">
    <property type="component" value="Chromosome"/>
</dbReference>
<evidence type="ECO:0000313" key="12">
    <source>
        <dbReference type="EMBL" id="AWW42844.1"/>
    </source>
</evidence>
<feature type="transmembrane region" description="Helical" evidence="10">
    <location>
        <begin position="276"/>
        <end position="293"/>
    </location>
</feature>
<keyword evidence="8" id="KW-0046">Antibiotic resistance</keyword>
<evidence type="ECO:0000256" key="10">
    <source>
        <dbReference type="SAM" id="Phobius"/>
    </source>
</evidence>
<dbReference type="EMBL" id="CP030073">
    <property type="protein sequence ID" value="AWW42844.1"/>
    <property type="molecule type" value="Genomic_DNA"/>
</dbReference>
<feature type="transmembrane region" description="Helical" evidence="10">
    <location>
        <begin position="184"/>
        <end position="208"/>
    </location>
</feature>
<dbReference type="PROSITE" id="PS50850">
    <property type="entry name" value="MFS"/>
    <property type="match status" value="1"/>
</dbReference>
<dbReference type="Gene3D" id="1.20.1720.10">
    <property type="entry name" value="Multidrug resistance protein D"/>
    <property type="match status" value="1"/>
</dbReference>
<keyword evidence="4" id="KW-1003">Cell membrane</keyword>
<evidence type="ECO:0000256" key="3">
    <source>
        <dbReference type="ARBA" id="ARBA00022448"/>
    </source>
</evidence>
<organism evidence="12 13">
    <name type="scientific">Streptomyces cadmiisoli</name>
    <dbReference type="NCBI Taxonomy" id="2184053"/>
    <lineage>
        <taxon>Bacteria</taxon>
        <taxon>Bacillati</taxon>
        <taxon>Actinomycetota</taxon>
        <taxon>Actinomycetes</taxon>
        <taxon>Kitasatosporales</taxon>
        <taxon>Streptomycetaceae</taxon>
        <taxon>Streptomyces</taxon>
        <taxon>Streptomyces aurantiacus group</taxon>
    </lineage>
</organism>
<feature type="transmembrane region" description="Helical" evidence="10">
    <location>
        <begin position="314"/>
        <end position="338"/>
    </location>
</feature>
<sequence length="502" mass="51292">MCADGPGATGSDGPDRPDRHDRHHGPDAPGGSNGADSTDGTDRSHGADAPAAPGRRLAPLLAVCAGYFMVILDVTVINVAVPVVGRELSASLTGIQWITNGYTLVFAGFLLTGGALGDRLGNRRIFCTGVVVFTVASAGCGLARSTEMLVAARLLEGLGAALIVPGSLALLQQAYPSAAERAKAFGLWGSMAGIAASAGPLVGGLLVTTVGWRWVFFVNLPVGCVCLLLTLRLVPASARRPDRPVDWPAQCALVATVALLTAVLNEAGRLGWTDPLILTGAGLCLLSAGAFVLRERLARAPVLPLQLLRSRPMSAGAVIGLLFNFAFYGMVFTASLYFQHQRHLSALLTGIALFPAVAMTMFASVLSGRLARRTGHRPLVITGMLLGAAGLAGWAAAGPDPAYPLLVAPMMAAGFGTSFALTGTTTTVMSAAPDKYSGTASALFNTTRQVGSACGVALGGSLLAASADFGTGLRTSMAVGAAAYLTAAALAFRCLPRATPHA</sequence>
<feature type="transmembrane region" description="Helical" evidence="10">
    <location>
        <begin position="95"/>
        <end position="113"/>
    </location>
</feature>
<dbReference type="Pfam" id="PF07690">
    <property type="entry name" value="MFS_1"/>
    <property type="match status" value="1"/>
</dbReference>
<proteinExistence type="inferred from homology"/>
<evidence type="ECO:0000256" key="2">
    <source>
        <dbReference type="ARBA" id="ARBA00008537"/>
    </source>
</evidence>
<keyword evidence="13" id="KW-1185">Reference proteome</keyword>
<feature type="transmembrane region" description="Helical" evidence="10">
    <location>
        <begin position="125"/>
        <end position="144"/>
    </location>
</feature>
<evidence type="ECO:0000259" key="11">
    <source>
        <dbReference type="PROSITE" id="PS50850"/>
    </source>
</evidence>
<dbReference type="KEGG" id="scad:DN051_35275"/>
<feature type="transmembrane region" description="Helical" evidence="10">
    <location>
        <begin position="60"/>
        <end position="83"/>
    </location>
</feature>
<dbReference type="CDD" id="cd17321">
    <property type="entry name" value="MFS_MMR_MDR_like"/>
    <property type="match status" value="1"/>
</dbReference>
<evidence type="ECO:0000256" key="5">
    <source>
        <dbReference type="ARBA" id="ARBA00022692"/>
    </source>
</evidence>
<dbReference type="InterPro" id="IPR020846">
    <property type="entry name" value="MFS_dom"/>
</dbReference>
<dbReference type="NCBIfam" id="TIGR00711">
    <property type="entry name" value="efflux_EmrB"/>
    <property type="match status" value="1"/>
</dbReference>
<dbReference type="GO" id="GO:0046677">
    <property type="term" value="P:response to antibiotic"/>
    <property type="evidence" value="ECO:0007669"/>
    <property type="project" value="UniProtKB-KW"/>
</dbReference>
<dbReference type="GO" id="GO:0005886">
    <property type="term" value="C:plasma membrane"/>
    <property type="evidence" value="ECO:0007669"/>
    <property type="project" value="UniProtKB-SubCell"/>
</dbReference>
<feature type="transmembrane region" description="Helical" evidence="10">
    <location>
        <begin position="214"/>
        <end position="235"/>
    </location>
</feature>
<feature type="compositionally biased region" description="Basic and acidic residues" evidence="9">
    <location>
        <begin position="13"/>
        <end position="26"/>
    </location>
</feature>
<dbReference type="PANTHER" id="PTHR42718">
    <property type="entry name" value="MAJOR FACILITATOR SUPERFAMILY MULTIDRUG TRANSPORTER MFSC"/>
    <property type="match status" value="1"/>
</dbReference>
<dbReference type="PRINTS" id="PR01036">
    <property type="entry name" value="TCRTETB"/>
</dbReference>
<comment type="similarity">
    <text evidence="2">Belongs to the major facilitator superfamily. EmrB family.</text>
</comment>
<dbReference type="InterPro" id="IPR011701">
    <property type="entry name" value="MFS"/>
</dbReference>
<gene>
    <name evidence="12" type="ORF">DN051_35275</name>
</gene>
<accession>A0A2Z4JCI3</accession>
<dbReference type="AlphaFoldDB" id="A0A2Z4JCI3"/>
<feature type="transmembrane region" description="Helical" evidence="10">
    <location>
        <begin position="378"/>
        <end position="396"/>
    </location>
</feature>
<dbReference type="InterPro" id="IPR004638">
    <property type="entry name" value="EmrB-like"/>
</dbReference>
<evidence type="ECO:0000256" key="4">
    <source>
        <dbReference type="ARBA" id="ARBA00022475"/>
    </source>
</evidence>
<evidence type="ECO:0000256" key="6">
    <source>
        <dbReference type="ARBA" id="ARBA00022989"/>
    </source>
</evidence>
<feature type="domain" description="Major facilitator superfamily (MFS) profile" evidence="11">
    <location>
        <begin position="59"/>
        <end position="499"/>
    </location>
</feature>
<evidence type="ECO:0000313" key="13">
    <source>
        <dbReference type="Proteomes" id="UP000249616"/>
    </source>
</evidence>
<dbReference type="SUPFAM" id="SSF103473">
    <property type="entry name" value="MFS general substrate transporter"/>
    <property type="match status" value="1"/>
</dbReference>
<dbReference type="InterPro" id="IPR036259">
    <property type="entry name" value="MFS_trans_sf"/>
</dbReference>
<reference evidence="12 13" key="1">
    <citation type="journal article" date="2019" name="Int. J. Syst. Evol. Microbiol.">
        <title>Streptomyces cadmiisoli sp. nov., a novel actinomycete isolated from cadmium-contaminated soil.</title>
        <authorList>
            <person name="Li K."/>
            <person name="Tang X."/>
            <person name="Zhao J."/>
            <person name="Guo Y."/>
            <person name="Tang Y."/>
            <person name="Gao J."/>
        </authorList>
    </citation>
    <scope>NUCLEOTIDE SEQUENCE [LARGE SCALE GENOMIC DNA]</scope>
    <source>
        <strain evidence="12 13">ZFG47</strain>
    </source>
</reference>
<keyword evidence="3" id="KW-0813">Transport</keyword>
<comment type="subcellular location">
    <subcellularLocation>
        <location evidence="1">Cell membrane</location>
        <topology evidence="1">Multi-pass membrane protein</topology>
    </subcellularLocation>
</comment>
<feature type="transmembrane region" description="Helical" evidence="10">
    <location>
        <begin position="150"/>
        <end position="172"/>
    </location>
</feature>
<feature type="transmembrane region" description="Helical" evidence="10">
    <location>
        <begin position="344"/>
        <end position="366"/>
    </location>
</feature>
<feature type="region of interest" description="Disordered" evidence="9">
    <location>
        <begin position="1"/>
        <end position="50"/>
    </location>
</feature>
<dbReference type="PANTHER" id="PTHR42718:SF9">
    <property type="entry name" value="MAJOR FACILITATOR SUPERFAMILY MULTIDRUG TRANSPORTER MFSC"/>
    <property type="match status" value="1"/>
</dbReference>
<feature type="transmembrane region" description="Helical" evidence="10">
    <location>
        <begin position="402"/>
        <end position="421"/>
    </location>
</feature>
<evidence type="ECO:0000256" key="1">
    <source>
        <dbReference type="ARBA" id="ARBA00004651"/>
    </source>
</evidence>
<keyword evidence="5 10" id="KW-0812">Transmembrane</keyword>